<feature type="active site" description="Charge relay system" evidence="10 11">
    <location>
        <position position="170"/>
    </location>
</feature>
<dbReference type="EC" id="3.5.1.2" evidence="10"/>
<dbReference type="GO" id="GO:0004359">
    <property type="term" value="F:glutaminase activity"/>
    <property type="evidence" value="ECO:0007669"/>
    <property type="project" value="UniProtKB-UniRule"/>
</dbReference>
<evidence type="ECO:0000256" key="11">
    <source>
        <dbReference type="PIRSR" id="PIRSR005639-1"/>
    </source>
</evidence>
<dbReference type="GO" id="GO:0008614">
    <property type="term" value="P:pyridoxine metabolic process"/>
    <property type="evidence" value="ECO:0007669"/>
    <property type="project" value="TreeGrafter"/>
</dbReference>
<feature type="active site" description="Nucleophile" evidence="10 11">
    <location>
        <position position="79"/>
    </location>
</feature>
<dbReference type="Pfam" id="PF01174">
    <property type="entry name" value="SNO"/>
    <property type="match status" value="1"/>
</dbReference>
<comment type="catalytic activity">
    <reaction evidence="7 10">
        <text>L-glutamine + H2O = L-glutamate + NH4(+)</text>
        <dbReference type="Rhea" id="RHEA:15889"/>
        <dbReference type="ChEBI" id="CHEBI:15377"/>
        <dbReference type="ChEBI" id="CHEBI:28938"/>
        <dbReference type="ChEBI" id="CHEBI:29985"/>
        <dbReference type="ChEBI" id="CHEBI:58359"/>
        <dbReference type="EC" id="3.5.1.2"/>
    </reaction>
</comment>
<dbReference type="FunFam" id="3.40.50.880:FF:000010">
    <property type="entry name" value="uncharacterized protein LOC100176842 isoform X2"/>
    <property type="match status" value="1"/>
</dbReference>
<keyword evidence="4 10" id="KW-0315">Glutamine amidotransferase</keyword>
<evidence type="ECO:0000256" key="12">
    <source>
        <dbReference type="PIRSR" id="PIRSR005639-2"/>
    </source>
</evidence>
<feature type="active site" description="Charge relay system" evidence="10 11">
    <location>
        <position position="168"/>
    </location>
</feature>
<dbReference type="Gene3D" id="3.40.50.880">
    <property type="match status" value="1"/>
</dbReference>
<dbReference type="EMBL" id="QSAJ01000001">
    <property type="protein sequence ID" value="RGW55881.1"/>
    <property type="molecule type" value="Genomic_DNA"/>
</dbReference>
<keyword evidence="2 10" id="KW-0378">Hydrolase</keyword>
<accession>A0A395XRP5</accession>
<evidence type="ECO:0000256" key="9">
    <source>
        <dbReference type="ARBA" id="ARBA00064749"/>
    </source>
</evidence>
<dbReference type="CDD" id="cd01749">
    <property type="entry name" value="GATase1_PB"/>
    <property type="match status" value="1"/>
</dbReference>
<organism evidence="13 14">
    <name type="scientific">Dorea formicigenerans</name>
    <dbReference type="NCBI Taxonomy" id="39486"/>
    <lineage>
        <taxon>Bacteria</taxon>
        <taxon>Bacillati</taxon>
        <taxon>Bacillota</taxon>
        <taxon>Clostridia</taxon>
        <taxon>Lachnospirales</taxon>
        <taxon>Lachnospiraceae</taxon>
        <taxon>Dorea</taxon>
    </lineage>
</organism>
<comment type="subunit">
    <text evidence="9 10">In the presence of PdxS, forms a dodecamer of heterodimers. Only shows activity in the heterodimer.</text>
</comment>
<evidence type="ECO:0000256" key="1">
    <source>
        <dbReference type="ARBA" id="ARBA00008345"/>
    </source>
</evidence>
<keyword evidence="5 10" id="KW-0456">Lyase</keyword>
<comment type="function">
    <text evidence="8 10">Catalyzes the hydrolysis of glutamine to glutamate and ammonia as part of the biosynthesis of pyridoxal 5'-phosphate. The resulting ammonia molecule is channeled to the active site of PdxS.</text>
</comment>
<dbReference type="PROSITE" id="PS51130">
    <property type="entry name" value="PDXT_SNO_2"/>
    <property type="match status" value="1"/>
</dbReference>
<comment type="caution">
    <text evidence="13">The sequence shown here is derived from an EMBL/GenBank/DDBJ whole genome shotgun (WGS) entry which is preliminary data.</text>
</comment>
<dbReference type="GO" id="GO:0005829">
    <property type="term" value="C:cytosol"/>
    <property type="evidence" value="ECO:0007669"/>
    <property type="project" value="TreeGrafter"/>
</dbReference>
<evidence type="ECO:0000256" key="5">
    <source>
        <dbReference type="ARBA" id="ARBA00023239"/>
    </source>
</evidence>
<evidence type="ECO:0000313" key="13">
    <source>
        <dbReference type="EMBL" id="RGW55881.1"/>
    </source>
</evidence>
<reference evidence="13 14" key="1">
    <citation type="submission" date="2018-08" db="EMBL/GenBank/DDBJ databases">
        <title>A genome reference for cultivated species of the human gut microbiota.</title>
        <authorList>
            <person name="Zou Y."/>
            <person name="Xue W."/>
            <person name="Luo G."/>
        </authorList>
    </citation>
    <scope>NUCLEOTIDE SEQUENCE [LARGE SCALE GENOMIC DNA]</scope>
    <source>
        <strain evidence="13 14">AF12-11</strain>
    </source>
</reference>
<feature type="binding site" evidence="10 12">
    <location>
        <begin position="132"/>
        <end position="133"/>
    </location>
    <ligand>
        <name>L-glutamine</name>
        <dbReference type="ChEBI" id="CHEBI:58359"/>
    </ligand>
</feature>
<evidence type="ECO:0000256" key="10">
    <source>
        <dbReference type="HAMAP-Rule" id="MF_01615"/>
    </source>
</evidence>
<dbReference type="SUPFAM" id="SSF52317">
    <property type="entry name" value="Class I glutamine amidotransferase-like"/>
    <property type="match status" value="1"/>
</dbReference>
<dbReference type="PROSITE" id="PS01236">
    <property type="entry name" value="PDXT_SNO_1"/>
    <property type="match status" value="1"/>
</dbReference>
<dbReference type="Proteomes" id="UP000266376">
    <property type="component" value="Unassembled WGS sequence"/>
</dbReference>
<evidence type="ECO:0000256" key="4">
    <source>
        <dbReference type="ARBA" id="ARBA00022962"/>
    </source>
</evidence>
<gene>
    <name evidence="10" type="primary">pdxT</name>
    <name evidence="13" type="ORF">DWV67_00120</name>
</gene>
<dbReference type="PANTHER" id="PTHR31559">
    <property type="entry name" value="PYRIDOXAL 5'-PHOSPHATE SYNTHASE SUBUNIT SNO"/>
    <property type="match status" value="1"/>
</dbReference>
<comment type="similarity">
    <text evidence="1 10">Belongs to the glutaminase PdxT/SNO family.</text>
</comment>
<comment type="pathway">
    <text evidence="10">Cofactor biosynthesis; pyridoxal 5'-phosphate biosynthesis.</text>
</comment>
<keyword evidence="3 10" id="KW-0663">Pyridoxal phosphate</keyword>
<evidence type="ECO:0000256" key="7">
    <source>
        <dbReference type="ARBA" id="ARBA00049534"/>
    </source>
</evidence>
<dbReference type="InterPro" id="IPR029062">
    <property type="entry name" value="Class_I_gatase-like"/>
</dbReference>
<protein>
    <recommendedName>
        <fullName evidence="10">Pyridoxal 5'-phosphate synthase subunit PdxT</fullName>
        <ecNumber evidence="10">4.3.3.6</ecNumber>
    </recommendedName>
    <alternativeName>
        <fullName evidence="10">Pdx2</fullName>
    </alternativeName>
    <alternativeName>
        <fullName evidence="10">Pyridoxal 5'-phosphate synthase glutaminase subunit</fullName>
        <ecNumber evidence="10">3.5.1.2</ecNumber>
    </alternativeName>
</protein>
<dbReference type="GO" id="GO:0042823">
    <property type="term" value="P:pyridoxal phosphate biosynthetic process"/>
    <property type="evidence" value="ECO:0007669"/>
    <property type="project" value="UniProtKB-UniRule"/>
</dbReference>
<dbReference type="PANTHER" id="PTHR31559:SF0">
    <property type="entry name" value="PYRIDOXAL 5'-PHOSPHATE SYNTHASE SUBUNIT SNO1-RELATED"/>
    <property type="match status" value="1"/>
</dbReference>
<feature type="binding site" evidence="10 12">
    <location>
        <position position="105"/>
    </location>
    <ligand>
        <name>L-glutamine</name>
        <dbReference type="ChEBI" id="CHEBI:58359"/>
    </ligand>
</feature>
<evidence type="ECO:0000256" key="2">
    <source>
        <dbReference type="ARBA" id="ARBA00022801"/>
    </source>
</evidence>
<dbReference type="NCBIfam" id="TIGR03800">
    <property type="entry name" value="PLP_synth_Pdx2"/>
    <property type="match status" value="1"/>
</dbReference>
<dbReference type="AlphaFoldDB" id="A0A395XRP5"/>
<proteinExistence type="inferred from homology"/>
<feature type="binding site" evidence="10 12">
    <location>
        <begin position="47"/>
        <end position="49"/>
    </location>
    <ligand>
        <name>L-glutamine</name>
        <dbReference type="ChEBI" id="CHEBI:58359"/>
    </ligand>
</feature>
<evidence type="ECO:0000256" key="3">
    <source>
        <dbReference type="ARBA" id="ARBA00022898"/>
    </source>
</evidence>
<evidence type="ECO:0000313" key="14">
    <source>
        <dbReference type="Proteomes" id="UP000266376"/>
    </source>
</evidence>
<dbReference type="GO" id="GO:0036381">
    <property type="term" value="F:pyridoxal 5'-phosphate synthase (glutamine hydrolysing) activity"/>
    <property type="evidence" value="ECO:0007669"/>
    <property type="project" value="UniProtKB-UniRule"/>
</dbReference>
<sequence>MTVAVLALQGAFLEHEQMLKKLGADYFEIRQKKDLDRSFDALILPGGESTVMRKLLLELDIYDALKEKILSGLPVFGTCAGLILLANEVEAGVPCFGTMNITAKRNAYGRQLGSFHTDADFGGLGQVPMTFIRAPYIAEAGEDVKILAEVDGKIVAARQGRQLVTAFHPELDGDTRIHEYFLNM</sequence>
<dbReference type="PROSITE" id="PS51273">
    <property type="entry name" value="GATASE_TYPE_1"/>
    <property type="match status" value="1"/>
</dbReference>
<dbReference type="EC" id="4.3.3.6" evidence="10"/>
<dbReference type="UniPathway" id="UPA00245"/>
<dbReference type="InterPro" id="IPR021196">
    <property type="entry name" value="PdxT/SNO_CS"/>
</dbReference>
<dbReference type="GO" id="GO:0006543">
    <property type="term" value="P:L-glutamine catabolic process"/>
    <property type="evidence" value="ECO:0007669"/>
    <property type="project" value="UniProtKB-UniRule"/>
</dbReference>
<dbReference type="PIRSF" id="PIRSF005639">
    <property type="entry name" value="Glut_amidoT_SNO"/>
    <property type="match status" value="1"/>
</dbReference>
<dbReference type="InterPro" id="IPR002161">
    <property type="entry name" value="PdxT/SNO"/>
</dbReference>
<dbReference type="GO" id="GO:1903600">
    <property type="term" value="C:glutaminase complex"/>
    <property type="evidence" value="ECO:0007669"/>
    <property type="project" value="TreeGrafter"/>
</dbReference>
<evidence type="ECO:0000256" key="6">
    <source>
        <dbReference type="ARBA" id="ARBA00047992"/>
    </source>
</evidence>
<dbReference type="HAMAP" id="MF_01615">
    <property type="entry name" value="PdxT"/>
    <property type="match status" value="1"/>
</dbReference>
<comment type="catalytic activity">
    <reaction evidence="6 10">
        <text>aldehydo-D-ribose 5-phosphate + D-glyceraldehyde 3-phosphate + L-glutamine = pyridoxal 5'-phosphate + L-glutamate + phosphate + 3 H2O + H(+)</text>
        <dbReference type="Rhea" id="RHEA:31507"/>
        <dbReference type="ChEBI" id="CHEBI:15377"/>
        <dbReference type="ChEBI" id="CHEBI:15378"/>
        <dbReference type="ChEBI" id="CHEBI:29985"/>
        <dbReference type="ChEBI" id="CHEBI:43474"/>
        <dbReference type="ChEBI" id="CHEBI:58273"/>
        <dbReference type="ChEBI" id="CHEBI:58359"/>
        <dbReference type="ChEBI" id="CHEBI:59776"/>
        <dbReference type="ChEBI" id="CHEBI:597326"/>
        <dbReference type="EC" id="4.3.3.6"/>
    </reaction>
</comment>
<evidence type="ECO:0000256" key="8">
    <source>
        <dbReference type="ARBA" id="ARBA00054599"/>
    </source>
</evidence>
<name>A0A395XRP5_9FIRM</name>